<evidence type="ECO:0000256" key="2">
    <source>
        <dbReference type="ARBA" id="ARBA00008193"/>
    </source>
</evidence>
<keyword evidence="10" id="KW-1185">Reference proteome</keyword>
<feature type="transmembrane region" description="Helical" evidence="7">
    <location>
        <begin position="174"/>
        <end position="191"/>
    </location>
</feature>
<dbReference type="OrthoDB" id="9791874at2"/>
<dbReference type="STRING" id="59733.SAMN05421769_3030"/>
<feature type="transmembrane region" description="Helical" evidence="7">
    <location>
        <begin position="91"/>
        <end position="109"/>
    </location>
</feature>
<feature type="transmembrane region" description="Helical" evidence="7">
    <location>
        <begin position="115"/>
        <end position="138"/>
    </location>
</feature>
<dbReference type="GO" id="GO:0005886">
    <property type="term" value="C:plasma membrane"/>
    <property type="evidence" value="ECO:0007669"/>
    <property type="project" value="UniProtKB-SubCell"/>
</dbReference>
<dbReference type="Pfam" id="PF03458">
    <property type="entry name" value="Gly_transporter"/>
    <property type="match status" value="2"/>
</dbReference>
<sequence>MHEQINFAIEILGTISFSMSGSFAAMQKRLDPFGVLIIAFVTSVGGGTVRDLLLDIPVFWMHDLLMCGVILITSIFSMVFKSIEKNFKVTLFIFDSFGLGLFTIIGVQKGLNADIHPLICIGLGTITGCFGGIIRDILLNRIPLIFRKEIYASACIIGGAIFLLLTTFTGLSYTIIQIFTILLIVAIRTLAVKYHWQMPKFYGYNNDAEM</sequence>
<evidence type="ECO:0000256" key="6">
    <source>
        <dbReference type="ARBA" id="ARBA00023136"/>
    </source>
</evidence>
<keyword evidence="4 7" id="KW-0812">Transmembrane</keyword>
<accession>A0A1N6HZ98</accession>
<proteinExistence type="inferred from homology"/>
<protein>
    <submittedName>
        <fullName evidence="9">Uncharacterized membrane protein YeiH</fullName>
    </submittedName>
</protein>
<dbReference type="PANTHER" id="PTHR30506:SF3">
    <property type="entry name" value="UPF0126 INNER MEMBRANE PROTEIN YADS-RELATED"/>
    <property type="match status" value="1"/>
</dbReference>
<dbReference type="AlphaFoldDB" id="A0A1N6HZ98"/>
<name>A0A1N6HZ98_9FLAO</name>
<comment type="similarity">
    <text evidence="2">Belongs to the UPF0126 family.</text>
</comment>
<dbReference type="InterPro" id="IPR005115">
    <property type="entry name" value="Gly_transporter"/>
</dbReference>
<dbReference type="Proteomes" id="UP000184782">
    <property type="component" value="Unassembled WGS sequence"/>
</dbReference>
<evidence type="ECO:0000259" key="8">
    <source>
        <dbReference type="Pfam" id="PF03458"/>
    </source>
</evidence>
<keyword evidence="3" id="KW-1003">Cell membrane</keyword>
<evidence type="ECO:0000256" key="5">
    <source>
        <dbReference type="ARBA" id="ARBA00022989"/>
    </source>
</evidence>
<evidence type="ECO:0000256" key="4">
    <source>
        <dbReference type="ARBA" id="ARBA00022692"/>
    </source>
</evidence>
<reference evidence="10" key="1">
    <citation type="submission" date="2016-12" db="EMBL/GenBank/DDBJ databases">
        <authorList>
            <person name="Varghese N."/>
            <person name="Submissions S."/>
        </authorList>
    </citation>
    <scope>NUCLEOTIDE SEQUENCE [LARGE SCALE GENOMIC DNA]</scope>
    <source>
        <strain evidence="10">DSM 16779</strain>
    </source>
</reference>
<gene>
    <name evidence="9" type="ORF">SAMN05421769_3030</name>
</gene>
<feature type="transmembrane region" description="Helical" evidence="7">
    <location>
        <begin position="59"/>
        <end position="79"/>
    </location>
</feature>
<feature type="transmembrane region" description="Helical" evidence="7">
    <location>
        <begin position="150"/>
        <end position="168"/>
    </location>
</feature>
<comment type="subcellular location">
    <subcellularLocation>
        <location evidence="1">Cell membrane</location>
        <topology evidence="1">Multi-pass membrane protein</topology>
    </subcellularLocation>
</comment>
<dbReference type="PANTHER" id="PTHR30506">
    <property type="entry name" value="INNER MEMBRANE PROTEIN"/>
    <property type="match status" value="1"/>
</dbReference>
<evidence type="ECO:0000313" key="9">
    <source>
        <dbReference type="EMBL" id="SIO25154.1"/>
    </source>
</evidence>
<dbReference type="RefSeq" id="WP_074231091.1">
    <property type="nucleotide sequence ID" value="NZ_FSRQ01000002.1"/>
</dbReference>
<evidence type="ECO:0000256" key="3">
    <source>
        <dbReference type="ARBA" id="ARBA00022475"/>
    </source>
</evidence>
<keyword evidence="5 7" id="KW-1133">Transmembrane helix</keyword>
<evidence type="ECO:0000256" key="7">
    <source>
        <dbReference type="SAM" id="Phobius"/>
    </source>
</evidence>
<feature type="transmembrane region" description="Helical" evidence="7">
    <location>
        <begin position="33"/>
        <end position="53"/>
    </location>
</feature>
<keyword evidence="6 7" id="KW-0472">Membrane</keyword>
<dbReference type="EMBL" id="FSRQ01000002">
    <property type="protein sequence ID" value="SIO25154.1"/>
    <property type="molecule type" value="Genomic_DNA"/>
</dbReference>
<feature type="domain" description="Glycine transporter" evidence="8">
    <location>
        <begin position="93"/>
        <end position="165"/>
    </location>
</feature>
<organism evidence="9 10">
    <name type="scientific">Chryseobacterium scophthalmum</name>
    <dbReference type="NCBI Taxonomy" id="59733"/>
    <lineage>
        <taxon>Bacteria</taxon>
        <taxon>Pseudomonadati</taxon>
        <taxon>Bacteroidota</taxon>
        <taxon>Flavobacteriia</taxon>
        <taxon>Flavobacteriales</taxon>
        <taxon>Weeksellaceae</taxon>
        <taxon>Chryseobacterium group</taxon>
        <taxon>Chryseobacterium</taxon>
    </lineage>
</organism>
<feature type="domain" description="Glycine transporter" evidence="8">
    <location>
        <begin position="8"/>
        <end position="81"/>
    </location>
</feature>
<evidence type="ECO:0000313" key="10">
    <source>
        <dbReference type="Proteomes" id="UP000184782"/>
    </source>
</evidence>
<evidence type="ECO:0000256" key="1">
    <source>
        <dbReference type="ARBA" id="ARBA00004651"/>
    </source>
</evidence>